<dbReference type="Gramene" id="EOY06751">
    <property type="protein sequence ID" value="EOY06751"/>
    <property type="gene ID" value="TCM_021385"/>
</dbReference>
<protein>
    <submittedName>
        <fullName evidence="2">Phosphatase 2C family protein, putative</fullName>
    </submittedName>
</protein>
<organism evidence="2 3">
    <name type="scientific">Theobroma cacao</name>
    <name type="common">Cacao</name>
    <name type="synonym">Cocoa</name>
    <dbReference type="NCBI Taxonomy" id="3641"/>
    <lineage>
        <taxon>Eukaryota</taxon>
        <taxon>Viridiplantae</taxon>
        <taxon>Streptophyta</taxon>
        <taxon>Embryophyta</taxon>
        <taxon>Tracheophyta</taxon>
        <taxon>Spermatophyta</taxon>
        <taxon>Magnoliopsida</taxon>
        <taxon>eudicotyledons</taxon>
        <taxon>Gunneridae</taxon>
        <taxon>Pentapetalae</taxon>
        <taxon>rosids</taxon>
        <taxon>malvids</taxon>
        <taxon>Malvales</taxon>
        <taxon>Malvaceae</taxon>
        <taxon>Byttnerioideae</taxon>
        <taxon>Theobroma</taxon>
    </lineage>
</organism>
<dbReference type="InterPro" id="IPR001932">
    <property type="entry name" value="PPM-type_phosphatase-like_dom"/>
</dbReference>
<dbReference type="Pfam" id="PF00481">
    <property type="entry name" value="PP2C"/>
    <property type="match status" value="1"/>
</dbReference>
<dbReference type="InterPro" id="IPR015655">
    <property type="entry name" value="PP2C"/>
</dbReference>
<accession>A0A061EPI9</accession>
<dbReference type="PANTHER" id="PTHR47992">
    <property type="entry name" value="PROTEIN PHOSPHATASE"/>
    <property type="match status" value="1"/>
</dbReference>
<feature type="domain" description="PPM-type phosphatase" evidence="1">
    <location>
        <begin position="1"/>
        <end position="157"/>
    </location>
</feature>
<keyword evidence="3" id="KW-1185">Reference proteome</keyword>
<reference evidence="2 3" key="1">
    <citation type="journal article" date="2013" name="Genome Biol.">
        <title>The genome sequence of the most widely cultivated cacao type and its use to identify candidate genes regulating pod color.</title>
        <authorList>
            <person name="Motamayor J.C."/>
            <person name="Mockaitis K."/>
            <person name="Schmutz J."/>
            <person name="Haiminen N."/>
            <person name="Iii D.L."/>
            <person name="Cornejo O."/>
            <person name="Findley S.D."/>
            <person name="Zheng P."/>
            <person name="Utro F."/>
            <person name="Royaert S."/>
            <person name="Saski C."/>
            <person name="Jenkins J."/>
            <person name="Podicheti R."/>
            <person name="Zhao M."/>
            <person name="Scheffler B.E."/>
            <person name="Stack J.C."/>
            <person name="Feltus F.A."/>
            <person name="Mustiga G.M."/>
            <person name="Amores F."/>
            <person name="Phillips W."/>
            <person name="Marelli J.P."/>
            <person name="May G.D."/>
            <person name="Shapiro H."/>
            <person name="Ma J."/>
            <person name="Bustamante C.D."/>
            <person name="Schnell R.J."/>
            <person name="Main D."/>
            <person name="Gilbert D."/>
            <person name="Parida L."/>
            <person name="Kuhn D.N."/>
        </authorList>
    </citation>
    <scope>NUCLEOTIDE SEQUENCE [LARGE SCALE GENOMIC DNA]</scope>
    <source>
        <strain evidence="3">cv. Matina 1-6</strain>
    </source>
</reference>
<gene>
    <name evidence="2" type="ORF">TCM_021385</name>
</gene>
<dbReference type="InterPro" id="IPR036457">
    <property type="entry name" value="PPM-type-like_dom_sf"/>
</dbReference>
<evidence type="ECO:0000313" key="3">
    <source>
        <dbReference type="Proteomes" id="UP000026915"/>
    </source>
</evidence>
<name>A0A061EPI9_THECC</name>
<dbReference type="InParanoid" id="A0A061EPI9"/>
<evidence type="ECO:0000259" key="1">
    <source>
        <dbReference type="PROSITE" id="PS51746"/>
    </source>
</evidence>
<dbReference type="PROSITE" id="PS51746">
    <property type="entry name" value="PPM_2"/>
    <property type="match status" value="1"/>
</dbReference>
<dbReference type="EMBL" id="CM001882">
    <property type="protein sequence ID" value="EOY06751.1"/>
    <property type="molecule type" value="Genomic_DNA"/>
</dbReference>
<dbReference type="SUPFAM" id="SSF81606">
    <property type="entry name" value="PP2C-like"/>
    <property type="match status" value="1"/>
</dbReference>
<dbReference type="Gene3D" id="3.60.40.10">
    <property type="entry name" value="PPM-type phosphatase domain"/>
    <property type="match status" value="1"/>
</dbReference>
<dbReference type="eggNOG" id="KOG0700">
    <property type="taxonomic scope" value="Eukaryota"/>
</dbReference>
<proteinExistence type="predicted"/>
<dbReference type="HOGENOM" id="CLU_1681073_0_0_1"/>
<evidence type="ECO:0000313" key="2">
    <source>
        <dbReference type="EMBL" id="EOY06751.1"/>
    </source>
</evidence>
<dbReference type="STRING" id="3641.A0A061EPI9"/>
<sequence length="157" mass="17818">MKHARYDRELINGKFRLPEPMNKPILSANPTIISHVLQPNDAFLILASDGLWEHLSNEKAVDIVHNHPRAALDVLQIPKFIRRDFLMSLHSMGSAERLVMVALQEAARKREMKYSGPSEDWQEVQDPLVSNRNVLEHRSHFYGAPVDLCTDVAGCIA</sequence>
<dbReference type="AlphaFoldDB" id="A0A061EPI9"/>
<dbReference type="GO" id="GO:0004722">
    <property type="term" value="F:protein serine/threonine phosphatase activity"/>
    <property type="evidence" value="ECO:0007669"/>
    <property type="project" value="InterPro"/>
</dbReference>
<dbReference type="Proteomes" id="UP000026915">
    <property type="component" value="Chromosome 4"/>
</dbReference>